<reference evidence="2" key="1">
    <citation type="submission" date="2014-05" db="EMBL/GenBank/DDBJ databases">
        <title>The genome and life-stage specific transcriptomes of Globodera pallida elucidate key aspects of plant parasitism by a cyst nematode.</title>
        <authorList>
            <person name="Cotton J.A."/>
            <person name="Lilley C.J."/>
            <person name="Jones L.M."/>
            <person name="Kikuchi T."/>
            <person name="Reid A.J."/>
            <person name="Thorpe P."/>
            <person name="Tsai I.J."/>
            <person name="Beasley H."/>
            <person name="Blok V."/>
            <person name="Cock P.J.A."/>
            <person name="Van den Akker S.E."/>
            <person name="Holroyd N."/>
            <person name="Hunt M."/>
            <person name="Mantelin S."/>
            <person name="Naghra H."/>
            <person name="Pain A."/>
            <person name="Palomares-Rius J.E."/>
            <person name="Zarowiecki M."/>
            <person name="Berriman M."/>
            <person name="Jones J.T."/>
            <person name="Urwin P.E."/>
        </authorList>
    </citation>
    <scope>NUCLEOTIDE SEQUENCE [LARGE SCALE GENOMIC DNA]</scope>
    <source>
        <strain evidence="2">Lindley</strain>
    </source>
</reference>
<keyword evidence="2" id="KW-1185">Reference proteome</keyword>
<reference evidence="3" key="2">
    <citation type="submission" date="2016-06" db="UniProtKB">
        <authorList>
            <consortium name="WormBaseParasite"/>
        </authorList>
    </citation>
    <scope>IDENTIFICATION</scope>
</reference>
<evidence type="ECO:0000259" key="1">
    <source>
        <dbReference type="Pfam" id="PF07707"/>
    </source>
</evidence>
<sequence length="103" mass="11937">MKKVMALGLHGFAKKYDLPELVDSCLNFPIRELSNVFFAFAQTRFLGEEDFARRCLAYIDHNADALILTDEFLQIDQKLLCEILDRDELRISEEIAIWNAVNL</sequence>
<dbReference type="AlphaFoldDB" id="A0A183BVZ0"/>
<proteinExistence type="predicted"/>
<dbReference type="Pfam" id="PF07707">
    <property type="entry name" value="BACK"/>
    <property type="match status" value="1"/>
</dbReference>
<dbReference type="Gene3D" id="1.25.40.420">
    <property type="match status" value="1"/>
</dbReference>
<dbReference type="PANTHER" id="PTHR45774:SF3">
    <property type="entry name" value="BTB (POZ) DOMAIN-CONTAINING 2B-RELATED"/>
    <property type="match status" value="1"/>
</dbReference>
<dbReference type="Proteomes" id="UP000050741">
    <property type="component" value="Unassembled WGS sequence"/>
</dbReference>
<evidence type="ECO:0000313" key="3">
    <source>
        <dbReference type="WBParaSite" id="GPLIN_000477800"/>
    </source>
</evidence>
<accession>A0A183BVZ0</accession>
<dbReference type="PANTHER" id="PTHR45774">
    <property type="entry name" value="BTB/POZ DOMAIN-CONTAINING"/>
    <property type="match status" value="1"/>
</dbReference>
<dbReference type="InterPro" id="IPR011705">
    <property type="entry name" value="BACK"/>
</dbReference>
<dbReference type="WBParaSite" id="GPLIN_000477800">
    <property type="protein sequence ID" value="GPLIN_000477800"/>
    <property type="gene ID" value="GPLIN_000477800"/>
</dbReference>
<name>A0A183BVZ0_GLOPA</name>
<evidence type="ECO:0000313" key="2">
    <source>
        <dbReference type="Proteomes" id="UP000050741"/>
    </source>
</evidence>
<feature type="domain" description="BACK" evidence="1">
    <location>
        <begin position="45"/>
        <end position="101"/>
    </location>
</feature>
<organism evidence="2 3">
    <name type="scientific">Globodera pallida</name>
    <name type="common">Potato cyst nematode worm</name>
    <name type="synonym">Heterodera pallida</name>
    <dbReference type="NCBI Taxonomy" id="36090"/>
    <lineage>
        <taxon>Eukaryota</taxon>
        <taxon>Metazoa</taxon>
        <taxon>Ecdysozoa</taxon>
        <taxon>Nematoda</taxon>
        <taxon>Chromadorea</taxon>
        <taxon>Rhabditida</taxon>
        <taxon>Tylenchina</taxon>
        <taxon>Tylenchomorpha</taxon>
        <taxon>Tylenchoidea</taxon>
        <taxon>Heteroderidae</taxon>
        <taxon>Heteroderinae</taxon>
        <taxon>Globodera</taxon>
    </lineage>
</organism>
<dbReference type="GO" id="GO:0005829">
    <property type="term" value="C:cytosol"/>
    <property type="evidence" value="ECO:0007669"/>
    <property type="project" value="TreeGrafter"/>
</dbReference>
<protein>
    <submittedName>
        <fullName evidence="3">BACK domain-containing protein</fullName>
    </submittedName>
</protein>
<dbReference type="GO" id="GO:0022008">
    <property type="term" value="P:neurogenesis"/>
    <property type="evidence" value="ECO:0007669"/>
    <property type="project" value="TreeGrafter"/>
</dbReference>